<evidence type="ECO:0000256" key="3">
    <source>
        <dbReference type="ARBA" id="ARBA00023163"/>
    </source>
</evidence>
<feature type="domain" description="HTH lacI-type" evidence="4">
    <location>
        <begin position="2"/>
        <end position="56"/>
    </location>
</feature>
<dbReference type="Gene3D" id="1.10.260.40">
    <property type="entry name" value="lambda repressor-like DNA-binding domains"/>
    <property type="match status" value="1"/>
</dbReference>
<dbReference type="InterPro" id="IPR046335">
    <property type="entry name" value="LacI/GalR-like_sensor"/>
</dbReference>
<dbReference type="RefSeq" id="WP_311368790.1">
    <property type="nucleotide sequence ID" value="NZ_JAVRHX010000002.1"/>
</dbReference>
<keyword evidence="6" id="KW-1185">Reference proteome</keyword>
<dbReference type="InterPro" id="IPR000843">
    <property type="entry name" value="HTH_LacI"/>
</dbReference>
<dbReference type="Pfam" id="PF00356">
    <property type="entry name" value="LacI"/>
    <property type="match status" value="1"/>
</dbReference>
<evidence type="ECO:0000256" key="2">
    <source>
        <dbReference type="ARBA" id="ARBA00023125"/>
    </source>
</evidence>
<dbReference type="Gene3D" id="3.40.50.2300">
    <property type="match status" value="2"/>
</dbReference>
<dbReference type="InterPro" id="IPR028082">
    <property type="entry name" value="Peripla_BP_I"/>
</dbReference>
<protein>
    <submittedName>
        <fullName evidence="5">LacI family DNA-binding transcriptional regulator</fullName>
    </submittedName>
</protein>
<dbReference type="SUPFAM" id="SSF53822">
    <property type="entry name" value="Periplasmic binding protein-like I"/>
    <property type="match status" value="1"/>
</dbReference>
<keyword evidence="1" id="KW-0805">Transcription regulation</keyword>
<dbReference type="CDD" id="cd01392">
    <property type="entry name" value="HTH_LacI"/>
    <property type="match status" value="1"/>
</dbReference>
<name>A0ABU2ZS82_9ALTE</name>
<accession>A0ABU2ZS82</accession>
<dbReference type="CDD" id="cd06270">
    <property type="entry name" value="PBP1_GalS-like"/>
    <property type="match status" value="1"/>
</dbReference>
<dbReference type="SMART" id="SM00354">
    <property type="entry name" value="HTH_LACI"/>
    <property type="match status" value="1"/>
</dbReference>
<keyword evidence="2 5" id="KW-0238">DNA-binding</keyword>
<dbReference type="PANTHER" id="PTHR30146">
    <property type="entry name" value="LACI-RELATED TRANSCRIPTIONAL REPRESSOR"/>
    <property type="match status" value="1"/>
</dbReference>
<keyword evidence="3" id="KW-0804">Transcription</keyword>
<gene>
    <name evidence="5" type="ORF">RM552_10525</name>
</gene>
<dbReference type="Proteomes" id="UP001253545">
    <property type="component" value="Unassembled WGS sequence"/>
</dbReference>
<dbReference type="Pfam" id="PF13377">
    <property type="entry name" value="Peripla_BP_3"/>
    <property type="match status" value="1"/>
</dbReference>
<evidence type="ECO:0000313" key="6">
    <source>
        <dbReference type="Proteomes" id="UP001253545"/>
    </source>
</evidence>
<dbReference type="PANTHER" id="PTHR30146:SF109">
    <property type="entry name" value="HTH-TYPE TRANSCRIPTIONAL REGULATOR GALS"/>
    <property type="match status" value="1"/>
</dbReference>
<evidence type="ECO:0000313" key="5">
    <source>
        <dbReference type="EMBL" id="MDT0595280.1"/>
    </source>
</evidence>
<reference evidence="5 6" key="1">
    <citation type="submission" date="2023-09" db="EMBL/GenBank/DDBJ databases">
        <authorList>
            <person name="Rey-Velasco X."/>
        </authorList>
    </citation>
    <scope>NUCLEOTIDE SEQUENCE [LARGE SCALE GENOMIC DNA]</scope>
    <source>
        <strain evidence="5 6">P117</strain>
    </source>
</reference>
<evidence type="ECO:0000256" key="1">
    <source>
        <dbReference type="ARBA" id="ARBA00023015"/>
    </source>
</evidence>
<dbReference type="GO" id="GO:0003677">
    <property type="term" value="F:DNA binding"/>
    <property type="evidence" value="ECO:0007669"/>
    <property type="project" value="UniProtKB-KW"/>
</dbReference>
<dbReference type="PROSITE" id="PS50932">
    <property type="entry name" value="HTH_LACI_2"/>
    <property type="match status" value="1"/>
</dbReference>
<dbReference type="PRINTS" id="PR00036">
    <property type="entry name" value="HTHLACI"/>
</dbReference>
<comment type="caution">
    <text evidence="5">The sequence shown here is derived from an EMBL/GenBank/DDBJ whole genome shotgun (WGS) entry which is preliminary data.</text>
</comment>
<dbReference type="InterPro" id="IPR010982">
    <property type="entry name" value="Lambda_DNA-bd_dom_sf"/>
</dbReference>
<sequence length="334" mass="37200">MATIYEVSKLAGVSLATVSRVMNKTANVSQKTKLKVEKAMLDLGYKPNSVAISLASKRSDCVGILVTQLDGMFFGSMMNGIESELTKQRKHLVITAGHNVEHDERAGIDFLKSRNCDALIIHAEVLSDEYLIELSQGDTPIYILNRHIPEIAERCIHLDNQYGSYLATKHVIKAGHTEVLHISGPRYRKDAQERIIGFKQAMYEAGLPVNESHIFEGDYGHSGGAAAIDYFMQQRLSFTSIVCANDHLAVGAMARLRDFDKIPGEQIAIMGFDDMPFADCTYPKLTTIRYPIREMGKLAADYVLKDVYKVQQKIPPSSFEPTLVIRDSVLNLSK</sequence>
<evidence type="ECO:0000259" key="4">
    <source>
        <dbReference type="PROSITE" id="PS50932"/>
    </source>
</evidence>
<organism evidence="5 6">
    <name type="scientific">Glaciecola petra</name>
    <dbReference type="NCBI Taxonomy" id="3075602"/>
    <lineage>
        <taxon>Bacteria</taxon>
        <taxon>Pseudomonadati</taxon>
        <taxon>Pseudomonadota</taxon>
        <taxon>Gammaproteobacteria</taxon>
        <taxon>Alteromonadales</taxon>
        <taxon>Alteromonadaceae</taxon>
        <taxon>Glaciecola</taxon>
    </lineage>
</organism>
<dbReference type="EMBL" id="JAVRHX010000002">
    <property type="protein sequence ID" value="MDT0595280.1"/>
    <property type="molecule type" value="Genomic_DNA"/>
</dbReference>
<proteinExistence type="predicted"/>
<dbReference type="SUPFAM" id="SSF47413">
    <property type="entry name" value="lambda repressor-like DNA-binding domains"/>
    <property type="match status" value="1"/>
</dbReference>